<keyword evidence="4 5" id="KW-0173">Coenzyme A biosynthesis</keyword>
<evidence type="ECO:0000256" key="3">
    <source>
        <dbReference type="ARBA" id="ARBA00022840"/>
    </source>
</evidence>
<dbReference type="Pfam" id="PF01121">
    <property type="entry name" value="CoaE"/>
    <property type="match status" value="1"/>
</dbReference>
<dbReference type="PANTHER" id="PTHR10695">
    <property type="entry name" value="DEPHOSPHO-COA KINASE-RELATED"/>
    <property type="match status" value="1"/>
</dbReference>
<sequence length="207" mass="23693">MEVTERKLHVGITGGIGAGKSVISNMFEVLGYPVFYADDIAKKIMIQDQDLISAIKGHIGDQAYFENGALNRKWLADTVFNDQEKLNLLNTLVHPATIRAYERWRDEQQMAITFKEAALLFESGTYKQNDYTILVTAPKELRIARVVARDQVTAQQVIDRMNKQMDDADKEKLADFVIENDEIHALIPQVLNIEQILWSRLERKIET</sequence>
<evidence type="ECO:0000313" key="8">
    <source>
        <dbReference type="Proteomes" id="UP001501411"/>
    </source>
</evidence>
<evidence type="ECO:0000256" key="4">
    <source>
        <dbReference type="ARBA" id="ARBA00022993"/>
    </source>
</evidence>
<evidence type="ECO:0000256" key="1">
    <source>
        <dbReference type="ARBA" id="ARBA00009018"/>
    </source>
</evidence>
<gene>
    <name evidence="5 7" type="primary">coaE</name>
    <name evidence="7" type="ORF">GCM10023231_25630</name>
</gene>
<keyword evidence="8" id="KW-1185">Reference proteome</keyword>
<dbReference type="Proteomes" id="UP001501411">
    <property type="component" value="Unassembled WGS sequence"/>
</dbReference>
<organism evidence="7 8">
    <name type="scientific">Olivibacter ginsenosidimutans</name>
    <dbReference type="NCBI Taxonomy" id="1176537"/>
    <lineage>
        <taxon>Bacteria</taxon>
        <taxon>Pseudomonadati</taxon>
        <taxon>Bacteroidota</taxon>
        <taxon>Sphingobacteriia</taxon>
        <taxon>Sphingobacteriales</taxon>
        <taxon>Sphingobacteriaceae</taxon>
        <taxon>Olivibacter</taxon>
    </lineage>
</organism>
<keyword evidence="5" id="KW-0963">Cytoplasm</keyword>
<dbReference type="CDD" id="cd02022">
    <property type="entry name" value="DPCK"/>
    <property type="match status" value="1"/>
</dbReference>
<dbReference type="PANTHER" id="PTHR10695:SF46">
    <property type="entry name" value="BIFUNCTIONAL COENZYME A SYNTHASE-RELATED"/>
    <property type="match status" value="1"/>
</dbReference>
<evidence type="ECO:0000313" key="7">
    <source>
        <dbReference type="EMBL" id="GAA4796072.1"/>
    </source>
</evidence>
<comment type="caution">
    <text evidence="7">The sequence shown here is derived from an EMBL/GenBank/DDBJ whole genome shotgun (WGS) entry which is preliminary data.</text>
</comment>
<dbReference type="GO" id="GO:0016301">
    <property type="term" value="F:kinase activity"/>
    <property type="evidence" value="ECO:0007669"/>
    <property type="project" value="UniProtKB-KW"/>
</dbReference>
<dbReference type="HAMAP" id="MF_00376">
    <property type="entry name" value="Dephospho_CoA_kinase"/>
    <property type="match status" value="1"/>
</dbReference>
<dbReference type="InterPro" id="IPR001977">
    <property type="entry name" value="Depp_CoAkinase"/>
</dbReference>
<dbReference type="InterPro" id="IPR027417">
    <property type="entry name" value="P-loop_NTPase"/>
</dbReference>
<comment type="pathway">
    <text evidence="5">Cofactor biosynthesis; coenzyme A biosynthesis; CoA from (R)-pantothenate: step 5/5.</text>
</comment>
<dbReference type="NCBIfam" id="TIGR00152">
    <property type="entry name" value="dephospho-CoA kinase"/>
    <property type="match status" value="1"/>
</dbReference>
<name>A0ABP9BL25_9SPHI</name>
<keyword evidence="2 5" id="KW-0547">Nucleotide-binding</keyword>
<keyword evidence="3 5" id="KW-0067">ATP-binding</keyword>
<comment type="subcellular location">
    <subcellularLocation>
        <location evidence="5">Cytoplasm</location>
    </subcellularLocation>
</comment>
<feature type="binding site" evidence="5">
    <location>
        <begin position="17"/>
        <end position="22"/>
    </location>
    <ligand>
        <name>ATP</name>
        <dbReference type="ChEBI" id="CHEBI:30616"/>
    </ligand>
</feature>
<evidence type="ECO:0000256" key="6">
    <source>
        <dbReference type="NCBIfam" id="TIGR00152"/>
    </source>
</evidence>
<evidence type="ECO:0000256" key="5">
    <source>
        <dbReference type="HAMAP-Rule" id="MF_00376"/>
    </source>
</evidence>
<reference evidence="8" key="1">
    <citation type="journal article" date="2019" name="Int. J. Syst. Evol. Microbiol.">
        <title>The Global Catalogue of Microorganisms (GCM) 10K type strain sequencing project: providing services to taxonomists for standard genome sequencing and annotation.</title>
        <authorList>
            <consortium name="The Broad Institute Genomics Platform"/>
            <consortium name="The Broad Institute Genome Sequencing Center for Infectious Disease"/>
            <person name="Wu L."/>
            <person name="Ma J."/>
        </authorList>
    </citation>
    <scope>NUCLEOTIDE SEQUENCE [LARGE SCALE GENOMIC DNA]</scope>
    <source>
        <strain evidence="8">JCM 18200</strain>
    </source>
</reference>
<proteinExistence type="inferred from homology"/>
<dbReference type="Gene3D" id="3.40.50.300">
    <property type="entry name" value="P-loop containing nucleotide triphosphate hydrolases"/>
    <property type="match status" value="1"/>
</dbReference>
<comment type="catalytic activity">
    <reaction evidence="5">
        <text>3'-dephospho-CoA + ATP = ADP + CoA + H(+)</text>
        <dbReference type="Rhea" id="RHEA:18245"/>
        <dbReference type="ChEBI" id="CHEBI:15378"/>
        <dbReference type="ChEBI" id="CHEBI:30616"/>
        <dbReference type="ChEBI" id="CHEBI:57287"/>
        <dbReference type="ChEBI" id="CHEBI:57328"/>
        <dbReference type="ChEBI" id="CHEBI:456216"/>
        <dbReference type="EC" id="2.7.1.24"/>
    </reaction>
</comment>
<dbReference type="RefSeq" id="WP_345232190.1">
    <property type="nucleotide sequence ID" value="NZ_BAABIQ010000037.1"/>
</dbReference>
<protein>
    <recommendedName>
        <fullName evidence="5 6">Dephospho-CoA kinase</fullName>
        <ecNumber evidence="5 6">2.7.1.24</ecNumber>
    </recommendedName>
    <alternativeName>
        <fullName evidence="5">Dephosphocoenzyme A kinase</fullName>
    </alternativeName>
</protein>
<comment type="function">
    <text evidence="5">Catalyzes the phosphorylation of the 3'-hydroxyl group of dephosphocoenzyme A to form coenzyme A.</text>
</comment>
<dbReference type="PROSITE" id="PS51219">
    <property type="entry name" value="DPCK"/>
    <property type="match status" value="1"/>
</dbReference>
<comment type="similarity">
    <text evidence="1 5">Belongs to the CoaE family.</text>
</comment>
<keyword evidence="5 7" id="KW-0418">Kinase</keyword>
<dbReference type="SUPFAM" id="SSF52540">
    <property type="entry name" value="P-loop containing nucleoside triphosphate hydrolases"/>
    <property type="match status" value="1"/>
</dbReference>
<dbReference type="EC" id="2.7.1.24" evidence="5 6"/>
<evidence type="ECO:0000256" key="2">
    <source>
        <dbReference type="ARBA" id="ARBA00022741"/>
    </source>
</evidence>
<keyword evidence="5" id="KW-0808">Transferase</keyword>
<accession>A0ABP9BL25</accession>
<dbReference type="EMBL" id="BAABIQ010000037">
    <property type="protein sequence ID" value="GAA4796072.1"/>
    <property type="molecule type" value="Genomic_DNA"/>
</dbReference>